<dbReference type="Pfam" id="PF13472">
    <property type="entry name" value="Lipase_GDSL_2"/>
    <property type="match status" value="1"/>
</dbReference>
<dbReference type="InterPro" id="IPR036514">
    <property type="entry name" value="SGNH_hydro_sf"/>
</dbReference>
<protein>
    <submittedName>
        <fullName evidence="3">SGNH/GDSL hydrolase family protein</fullName>
    </submittedName>
</protein>
<evidence type="ECO:0000256" key="1">
    <source>
        <dbReference type="SAM" id="SignalP"/>
    </source>
</evidence>
<dbReference type="RefSeq" id="WP_115832157.1">
    <property type="nucleotide sequence ID" value="NZ_QNUL01000014.1"/>
</dbReference>
<organism evidence="3 4">
    <name type="scientific">Dyadobacter luteus</name>
    <dbReference type="NCBI Taxonomy" id="2259619"/>
    <lineage>
        <taxon>Bacteria</taxon>
        <taxon>Pseudomonadati</taxon>
        <taxon>Bacteroidota</taxon>
        <taxon>Cytophagia</taxon>
        <taxon>Cytophagales</taxon>
        <taxon>Spirosomataceae</taxon>
        <taxon>Dyadobacter</taxon>
    </lineage>
</organism>
<keyword evidence="3" id="KW-0378">Hydrolase</keyword>
<evidence type="ECO:0000313" key="4">
    <source>
        <dbReference type="Proteomes" id="UP000256373"/>
    </source>
</evidence>
<gene>
    <name evidence="3" type="ORF">DSL64_17220</name>
</gene>
<evidence type="ECO:0000313" key="3">
    <source>
        <dbReference type="EMBL" id="REA59740.1"/>
    </source>
</evidence>
<dbReference type="InterPro" id="IPR013830">
    <property type="entry name" value="SGNH_hydro"/>
</dbReference>
<comment type="caution">
    <text evidence="3">The sequence shown here is derived from an EMBL/GenBank/DDBJ whole genome shotgun (WGS) entry which is preliminary data.</text>
</comment>
<dbReference type="EMBL" id="QNUL01000014">
    <property type="protein sequence ID" value="REA59740.1"/>
    <property type="molecule type" value="Genomic_DNA"/>
</dbReference>
<keyword evidence="1" id="KW-0732">Signal</keyword>
<reference evidence="3 4" key="1">
    <citation type="submission" date="2018-07" db="EMBL/GenBank/DDBJ databases">
        <title>Dyadobacter roseus sp. nov., isolated from rose rhizosphere soil.</title>
        <authorList>
            <person name="Chen L."/>
        </authorList>
    </citation>
    <scope>NUCLEOTIDE SEQUENCE [LARGE SCALE GENOMIC DNA]</scope>
    <source>
        <strain evidence="3 4">RS19</strain>
    </source>
</reference>
<feature type="signal peptide" evidence="1">
    <location>
        <begin position="1"/>
        <end position="19"/>
    </location>
</feature>
<dbReference type="SUPFAM" id="SSF52266">
    <property type="entry name" value="SGNH hydrolase"/>
    <property type="match status" value="1"/>
</dbReference>
<sequence length="239" mass="26183">MLKLINVIIGIFFLLAACATGSEQLAIAPGNEVDTSSGQNGSVRFLALGDSYTIGQSVRESERWPVLMVDDLRRAGKNVASAEIIARTGWTTRDLINRLEGNPPSQKYDIVSLLIGVNNQYQRRSIEEYETDFKNLLDKAASYAHGGKSKVFVLSIPDWGVTSYASGADRNKIAAEIDQFNKIAKDECSKLGISFIDITPISRTVVNDNSLLATDGLHYSGKMHQLWVNASLSVVKTKL</sequence>
<feature type="domain" description="SGNH hydrolase-type esterase" evidence="2">
    <location>
        <begin position="47"/>
        <end position="226"/>
    </location>
</feature>
<dbReference type="Gene3D" id="3.40.50.1110">
    <property type="entry name" value="SGNH hydrolase"/>
    <property type="match status" value="1"/>
</dbReference>
<proteinExistence type="predicted"/>
<evidence type="ECO:0000259" key="2">
    <source>
        <dbReference type="Pfam" id="PF13472"/>
    </source>
</evidence>
<dbReference type="CDD" id="cd01832">
    <property type="entry name" value="SGNH_hydrolase_like_1"/>
    <property type="match status" value="1"/>
</dbReference>
<dbReference type="PROSITE" id="PS51257">
    <property type="entry name" value="PROKAR_LIPOPROTEIN"/>
    <property type="match status" value="1"/>
</dbReference>
<dbReference type="OrthoDB" id="158267at2"/>
<accession>A0A3D8Y902</accession>
<keyword evidence="4" id="KW-1185">Reference proteome</keyword>
<dbReference type="Proteomes" id="UP000256373">
    <property type="component" value="Unassembled WGS sequence"/>
</dbReference>
<dbReference type="GO" id="GO:0016788">
    <property type="term" value="F:hydrolase activity, acting on ester bonds"/>
    <property type="evidence" value="ECO:0007669"/>
    <property type="project" value="UniProtKB-ARBA"/>
</dbReference>
<feature type="chain" id="PRO_5017819919" evidence="1">
    <location>
        <begin position="20"/>
        <end position="239"/>
    </location>
</feature>
<dbReference type="AlphaFoldDB" id="A0A3D8Y902"/>
<name>A0A3D8Y902_9BACT</name>